<keyword evidence="3" id="KW-1185">Reference proteome</keyword>
<dbReference type="RefSeq" id="WP_267222457.1">
    <property type="nucleotide sequence ID" value="NZ_JAPCWC010000015.1"/>
</dbReference>
<evidence type="ECO:0008006" key="4">
    <source>
        <dbReference type="Google" id="ProtNLM"/>
    </source>
</evidence>
<sequence length="116" mass="12207">MIAASAGTAGSAPVSIDAAAFSQLGELLVALARAARRCGGEDCFARPVNGVRSWVPSQVLDETARRLEALEHENRSLREALTTIAQSRPALLPRRSPDTPQSIALAALEAFAKAAR</sequence>
<evidence type="ECO:0000256" key="1">
    <source>
        <dbReference type="SAM" id="Coils"/>
    </source>
</evidence>
<gene>
    <name evidence="2" type="ORF">ACFFF8_12795</name>
</gene>
<dbReference type="Proteomes" id="UP001589858">
    <property type="component" value="Unassembled WGS sequence"/>
</dbReference>
<feature type="coiled-coil region" evidence="1">
    <location>
        <begin position="60"/>
        <end position="87"/>
    </location>
</feature>
<comment type="caution">
    <text evidence="2">The sequence shown here is derived from an EMBL/GenBank/DDBJ whole genome shotgun (WGS) entry which is preliminary data.</text>
</comment>
<evidence type="ECO:0000313" key="2">
    <source>
        <dbReference type="EMBL" id="MFC0685477.1"/>
    </source>
</evidence>
<accession>A0ABV6S899</accession>
<name>A0ABV6S899_9SPHN</name>
<evidence type="ECO:0000313" key="3">
    <source>
        <dbReference type="Proteomes" id="UP001589858"/>
    </source>
</evidence>
<organism evidence="2 3">
    <name type="scientific">Novosphingobium clariflavum</name>
    <dbReference type="NCBI Taxonomy" id="2029884"/>
    <lineage>
        <taxon>Bacteria</taxon>
        <taxon>Pseudomonadati</taxon>
        <taxon>Pseudomonadota</taxon>
        <taxon>Alphaproteobacteria</taxon>
        <taxon>Sphingomonadales</taxon>
        <taxon>Sphingomonadaceae</taxon>
        <taxon>Novosphingobium</taxon>
    </lineage>
</organism>
<dbReference type="EMBL" id="JBHLTM010000050">
    <property type="protein sequence ID" value="MFC0685477.1"/>
    <property type="molecule type" value="Genomic_DNA"/>
</dbReference>
<reference evidence="2 3" key="1">
    <citation type="submission" date="2024-09" db="EMBL/GenBank/DDBJ databases">
        <authorList>
            <person name="Sun Q."/>
            <person name="Mori K."/>
        </authorList>
    </citation>
    <scope>NUCLEOTIDE SEQUENCE [LARGE SCALE GENOMIC DNA]</scope>
    <source>
        <strain evidence="2 3">CICC 11035S</strain>
    </source>
</reference>
<keyword evidence="1" id="KW-0175">Coiled coil</keyword>
<proteinExistence type="predicted"/>
<protein>
    <recommendedName>
        <fullName evidence="4">Transposase</fullName>
    </recommendedName>
</protein>